<dbReference type="PANTHER" id="PTHR37422">
    <property type="entry name" value="TEICHURONIC ACID BIOSYNTHESIS PROTEIN TUAE"/>
    <property type="match status" value="1"/>
</dbReference>
<dbReference type="Pfam" id="PF14559">
    <property type="entry name" value="TPR_19"/>
    <property type="match status" value="1"/>
</dbReference>
<dbReference type="InterPro" id="IPR011990">
    <property type="entry name" value="TPR-like_helical_dom_sf"/>
</dbReference>
<dbReference type="SMART" id="SM00028">
    <property type="entry name" value="TPR"/>
    <property type="match status" value="2"/>
</dbReference>
<accession>A0A0G1C0S3</accession>
<keyword evidence="2" id="KW-0812">Transmembrane</keyword>
<feature type="transmembrane region" description="Helical" evidence="2">
    <location>
        <begin position="330"/>
        <end position="360"/>
    </location>
</feature>
<feature type="transmembrane region" description="Helical" evidence="2">
    <location>
        <begin position="170"/>
        <end position="188"/>
    </location>
</feature>
<dbReference type="PANTHER" id="PTHR37422:SF13">
    <property type="entry name" value="LIPOPOLYSACCHARIDE BIOSYNTHESIS PROTEIN PA4999-RELATED"/>
    <property type="match status" value="1"/>
</dbReference>
<feature type="transmembrane region" description="Helical" evidence="2">
    <location>
        <begin position="96"/>
        <end position="117"/>
    </location>
</feature>
<evidence type="ECO:0000313" key="4">
    <source>
        <dbReference type="Proteomes" id="UP000033854"/>
    </source>
</evidence>
<dbReference type="PROSITE" id="PS50005">
    <property type="entry name" value="TPR"/>
    <property type="match status" value="1"/>
</dbReference>
<feature type="transmembrane region" description="Helical" evidence="2">
    <location>
        <begin position="129"/>
        <end position="150"/>
    </location>
</feature>
<dbReference type="InterPro" id="IPR019734">
    <property type="entry name" value="TPR_rpt"/>
</dbReference>
<organism evidence="3 4">
    <name type="scientific">Candidatus Collierbacteria bacterium GW2011_GWA2_42_17</name>
    <dbReference type="NCBI Taxonomy" id="1618378"/>
    <lineage>
        <taxon>Bacteria</taxon>
        <taxon>Candidatus Collieribacteriota</taxon>
    </lineage>
</organism>
<evidence type="ECO:0000256" key="1">
    <source>
        <dbReference type="PROSITE-ProRule" id="PRU00339"/>
    </source>
</evidence>
<feature type="transmembrane region" description="Helical" evidence="2">
    <location>
        <begin position="12"/>
        <end position="29"/>
    </location>
</feature>
<feature type="repeat" description="TPR" evidence="1">
    <location>
        <begin position="557"/>
        <end position="590"/>
    </location>
</feature>
<keyword evidence="2" id="KW-1133">Transmembrane helix</keyword>
<feature type="transmembrane region" description="Helical" evidence="2">
    <location>
        <begin position="200"/>
        <end position="220"/>
    </location>
</feature>
<name>A0A0G1C0S3_9BACT</name>
<evidence type="ECO:0000256" key="2">
    <source>
        <dbReference type="SAM" id="Phobius"/>
    </source>
</evidence>
<feature type="transmembrane region" description="Helical" evidence="2">
    <location>
        <begin position="72"/>
        <end position="90"/>
    </location>
</feature>
<protein>
    <submittedName>
        <fullName evidence="3">Designed protein CTPR3</fullName>
    </submittedName>
</protein>
<dbReference type="Proteomes" id="UP000033854">
    <property type="component" value="Unassembled WGS sequence"/>
</dbReference>
<feature type="transmembrane region" description="Helical" evidence="2">
    <location>
        <begin position="288"/>
        <end position="309"/>
    </location>
</feature>
<feature type="transmembrane region" description="Helical" evidence="2">
    <location>
        <begin position="406"/>
        <end position="425"/>
    </location>
</feature>
<dbReference type="AlphaFoldDB" id="A0A0G1C0S3"/>
<reference evidence="3 4" key="1">
    <citation type="journal article" date="2015" name="Nature">
        <title>rRNA introns, odd ribosomes, and small enigmatic genomes across a large radiation of phyla.</title>
        <authorList>
            <person name="Brown C.T."/>
            <person name="Hug L.A."/>
            <person name="Thomas B.C."/>
            <person name="Sharon I."/>
            <person name="Castelle C.J."/>
            <person name="Singh A."/>
            <person name="Wilkins M.J."/>
            <person name="Williams K.H."/>
            <person name="Banfield J.F."/>
        </authorList>
    </citation>
    <scope>NUCLEOTIDE SEQUENCE [LARGE SCALE GENOMIC DNA]</scope>
</reference>
<sequence length="655" mass="72561">MRQALDKISTKILRIVPFILSLVTPLLFIPLTADYFAFNKYFFIALLGTISLIAWCIRNITRGKLHFTSSPALLPLIILVVANTVSSLLISPTQHVSLFGQTSLFFFLAIIFITVVSSQKNRFTINSSIYGLIISGSLLSLITLLQYFGLIGKITSAEFITNRFFNPTGGILPAISFTIPLLIATTLFTTGIKNWTIKSALFGSILLMIISTVINISLILPQNGVPVFFILPVRAGWSIAVDTLKIWQTALLGTGPETFFTAFTRLRPVFLNLDKYLWNVRFSESSNYIFTLITTTGLIGALSFLLSFLRPLIVSFKNRRDAEDKNSSNFLIIALASVIISFFVIPAGVVSLVLAFVLLICLTIEQKLQNLKSVKDISISLSTASSASPTYHDLPETAKSTITSSFLPWIVTFIAVALLSSYWFFAGKMYLASIAYKEATNTLQADPYNSYLKFQKAALLDTYNPYYPQKLSQIYLSIADTYLSKEKSTEEEKKAGTDFAQRSLDAGKTSAKLDPLNVTAWENLFSVYTSLIPYAEGSADMAISHGLQAASVDPTNPAIYLQLGTLFYNLGDIDQAIKFIDRANELKQNWDVPYFNLSSIYKAKKEYSKALQYAKAGLQYTDPKGENITTIQEEIKALEKLAPTPTATNSGTIQQ</sequence>
<proteinExistence type="predicted"/>
<dbReference type="InterPro" id="IPR051533">
    <property type="entry name" value="WaaL-like"/>
</dbReference>
<dbReference type="EMBL" id="LCDA01000002">
    <property type="protein sequence ID" value="KKS43243.1"/>
    <property type="molecule type" value="Genomic_DNA"/>
</dbReference>
<keyword evidence="2" id="KW-0472">Membrane</keyword>
<feature type="transmembrane region" description="Helical" evidence="2">
    <location>
        <begin position="41"/>
        <end position="60"/>
    </location>
</feature>
<gene>
    <name evidence="3" type="ORF">UV06_C0002G0145</name>
</gene>
<comment type="caution">
    <text evidence="3">The sequence shown here is derived from an EMBL/GenBank/DDBJ whole genome shotgun (WGS) entry which is preliminary data.</text>
</comment>
<keyword evidence="1" id="KW-0802">TPR repeat</keyword>
<dbReference type="Gene3D" id="1.25.40.10">
    <property type="entry name" value="Tetratricopeptide repeat domain"/>
    <property type="match status" value="1"/>
</dbReference>
<evidence type="ECO:0000313" key="3">
    <source>
        <dbReference type="EMBL" id="KKS43243.1"/>
    </source>
</evidence>
<dbReference type="SUPFAM" id="SSF48452">
    <property type="entry name" value="TPR-like"/>
    <property type="match status" value="1"/>
</dbReference>